<keyword evidence="1 6" id="KW-0597">Phosphoprotein</keyword>
<comment type="caution">
    <text evidence="8">The sequence shown here is derived from an EMBL/GenBank/DDBJ whole genome shotgun (WGS) entry which is preliminary data.</text>
</comment>
<evidence type="ECO:0000256" key="4">
    <source>
        <dbReference type="ARBA" id="ARBA00023125"/>
    </source>
</evidence>
<sequence length="299" mass="32572">MPQDRPNLHAECVRRHNRMYGPPIVASGLVRPIFADSKVSLLAVLSSGVRIPIMNKSRKFLVIDDSLADSVLLRALLTHIWQDRVQLAHCRDGESAMDTLENNQFDCVFLDYKLGNDSGLDVLRMIRDSGNDVPVIMMSGCGSEEVAVQALQLGSQDYVRKGSDGKYLTTESLAAVTKNAIDKVELERQVHAQEVHLQHKLADLDTELAIERQSGDTSDGSLAELQNIVRSVADSLSLVDSLLAATSELTAEREEGRTDAGLLSRLKSLDSTAKELKCSLLKACGATGRDALAAAMDEK</sequence>
<evidence type="ECO:0000256" key="2">
    <source>
        <dbReference type="ARBA" id="ARBA00023012"/>
    </source>
</evidence>
<dbReference type="AlphaFoldDB" id="A0A5C5YQ05"/>
<gene>
    <name evidence="8" type="primary">luxO</name>
    <name evidence="8" type="ORF">Pla123a_24110</name>
</gene>
<accession>A0A5C5YQ05</accession>
<feature type="domain" description="Response regulatory" evidence="7">
    <location>
        <begin position="59"/>
        <end position="176"/>
    </location>
</feature>
<dbReference type="PANTHER" id="PTHR48111:SF1">
    <property type="entry name" value="TWO-COMPONENT RESPONSE REGULATOR ORR33"/>
    <property type="match status" value="1"/>
</dbReference>
<dbReference type="InterPro" id="IPR001789">
    <property type="entry name" value="Sig_transdc_resp-reg_receiver"/>
</dbReference>
<keyword evidence="9" id="KW-1185">Reference proteome</keyword>
<dbReference type="SUPFAM" id="SSF52172">
    <property type="entry name" value="CheY-like"/>
    <property type="match status" value="1"/>
</dbReference>
<reference evidence="8 9" key="1">
    <citation type="submission" date="2019-02" db="EMBL/GenBank/DDBJ databases">
        <title>Deep-cultivation of Planctomycetes and their phenomic and genomic characterization uncovers novel biology.</title>
        <authorList>
            <person name="Wiegand S."/>
            <person name="Jogler M."/>
            <person name="Boedeker C."/>
            <person name="Pinto D."/>
            <person name="Vollmers J."/>
            <person name="Rivas-Marin E."/>
            <person name="Kohn T."/>
            <person name="Peeters S.H."/>
            <person name="Heuer A."/>
            <person name="Rast P."/>
            <person name="Oberbeckmann S."/>
            <person name="Bunk B."/>
            <person name="Jeske O."/>
            <person name="Meyerdierks A."/>
            <person name="Storesund J.E."/>
            <person name="Kallscheuer N."/>
            <person name="Luecker S."/>
            <person name="Lage O.M."/>
            <person name="Pohl T."/>
            <person name="Merkel B.J."/>
            <person name="Hornburger P."/>
            <person name="Mueller R.-W."/>
            <person name="Bruemmer F."/>
            <person name="Labrenz M."/>
            <person name="Spormann A.M."/>
            <person name="Op Den Camp H."/>
            <person name="Overmann J."/>
            <person name="Amann R."/>
            <person name="Jetten M.S.M."/>
            <person name="Mascher T."/>
            <person name="Medema M.H."/>
            <person name="Devos D.P."/>
            <person name="Kaster A.-K."/>
            <person name="Ovreas L."/>
            <person name="Rohde M."/>
            <person name="Galperin M.Y."/>
            <person name="Jogler C."/>
        </authorList>
    </citation>
    <scope>NUCLEOTIDE SEQUENCE [LARGE SCALE GENOMIC DNA]</scope>
    <source>
        <strain evidence="8 9">Pla123a</strain>
    </source>
</reference>
<dbReference type="GO" id="GO:0005829">
    <property type="term" value="C:cytosol"/>
    <property type="evidence" value="ECO:0007669"/>
    <property type="project" value="TreeGrafter"/>
</dbReference>
<dbReference type="GO" id="GO:0006355">
    <property type="term" value="P:regulation of DNA-templated transcription"/>
    <property type="evidence" value="ECO:0007669"/>
    <property type="project" value="TreeGrafter"/>
</dbReference>
<dbReference type="CDD" id="cd00156">
    <property type="entry name" value="REC"/>
    <property type="match status" value="1"/>
</dbReference>
<dbReference type="InterPro" id="IPR039420">
    <property type="entry name" value="WalR-like"/>
</dbReference>
<dbReference type="PANTHER" id="PTHR48111">
    <property type="entry name" value="REGULATOR OF RPOS"/>
    <property type="match status" value="1"/>
</dbReference>
<keyword evidence="5" id="KW-0804">Transcription</keyword>
<evidence type="ECO:0000256" key="3">
    <source>
        <dbReference type="ARBA" id="ARBA00023015"/>
    </source>
</evidence>
<dbReference type="EMBL" id="SJPO01000005">
    <property type="protein sequence ID" value="TWT76986.1"/>
    <property type="molecule type" value="Genomic_DNA"/>
</dbReference>
<evidence type="ECO:0000256" key="5">
    <source>
        <dbReference type="ARBA" id="ARBA00023163"/>
    </source>
</evidence>
<organism evidence="8 9">
    <name type="scientific">Posidoniimonas polymericola</name>
    <dbReference type="NCBI Taxonomy" id="2528002"/>
    <lineage>
        <taxon>Bacteria</taxon>
        <taxon>Pseudomonadati</taxon>
        <taxon>Planctomycetota</taxon>
        <taxon>Planctomycetia</taxon>
        <taxon>Pirellulales</taxon>
        <taxon>Lacipirellulaceae</taxon>
        <taxon>Posidoniimonas</taxon>
    </lineage>
</organism>
<dbReference type="GO" id="GO:0032993">
    <property type="term" value="C:protein-DNA complex"/>
    <property type="evidence" value="ECO:0007669"/>
    <property type="project" value="TreeGrafter"/>
</dbReference>
<evidence type="ECO:0000256" key="1">
    <source>
        <dbReference type="ARBA" id="ARBA00022553"/>
    </source>
</evidence>
<dbReference type="Gene3D" id="3.40.50.2300">
    <property type="match status" value="1"/>
</dbReference>
<dbReference type="Pfam" id="PF00072">
    <property type="entry name" value="Response_reg"/>
    <property type="match status" value="1"/>
</dbReference>
<keyword evidence="2" id="KW-0902">Two-component regulatory system</keyword>
<dbReference type="GO" id="GO:0000976">
    <property type="term" value="F:transcription cis-regulatory region binding"/>
    <property type="evidence" value="ECO:0007669"/>
    <property type="project" value="TreeGrafter"/>
</dbReference>
<dbReference type="InterPro" id="IPR011006">
    <property type="entry name" value="CheY-like_superfamily"/>
</dbReference>
<name>A0A5C5YQ05_9BACT</name>
<evidence type="ECO:0000256" key="6">
    <source>
        <dbReference type="PROSITE-ProRule" id="PRU00169"/>
    </source>
</evidence>
<evidence type="ECO:0000313" key="8">
    <source>
        <dbReference type="EMBL" id="TWT76986.1"/>
    </source>
</evidence>
<dbReference type="GO" id="GO:0000156">
    <property type="term" value="F:phosphorelay response regulator activity"/>
    <property type="evidence" value="ECO:0007669"/>
    <property type="project" value="TreeGrafter"/>
</dbReference>
<proteinExistence type="predicted"/>
<dbReference type="PROSITE" id="PS50110">
    <property type="entry name" value="RESPONSE_REGULATORY"/>
    <property type="match status" value="1"/>
</dbReference>
<protein>
    <submittedName>
        <fullName evidence="8">Luminescence regulatory protein LuxO</fullName>
    </submittedName>
</protein>
<evidence type="ECO:0000313" key="9">
    <source>
        <dbReference type="Proteomes" id="UP000318478"/>
    </source>
</evidence>
<dbReference type="Proteomes" id="UP000318478">
    <property type="component" value="Unassembled WGS sequence"/>
</dbReference>
<dbReference type="SMART" id="SM00448">
    <property type="entry name" value="REC"/>
    <property type="match status" value="1"/>
</dbReference>
<keyword evidence="4" id="KW-0238">DNA-binding</keyword>
<feature type="modified residue" description="4-aspartylphosphate" evidence="6">
    <location>
        <position position="111"/>
    </location>
</feature>
<evidence type="ECO:0000259" key="7">
    <source>
        <dbReference type="PROSITE" id="PS50110"/>
    </source>
</evidence>
<keyword evidence="3" id="KW-0805">Transcription regulation</keyword>
<dbReference type="OrthoDB" id="9770645at2"/>